<proteinExistence type="predicted"/>
<feature type="transmembrane region" description="Helical" evidence="1">
    <location>
        <begin position="16"/>
        <end position="36"/>
    </location>
</feature>
<evidence type="ECO:0000313" key="3">
    <source>
        <dbReference type="Proteomes" id="UP000199666"/>
    </source>
</evidence>
<dbReference type="AlphaFoldDB" id="A0A1I3A932"/>
<dbReference type="EMBL" id="FOPP01000013">
    <property type="protein sequence ID" value="SFH46425.1"/>
    <property type="molecule type" value="Genomic_DNA"/>
</dbReference>
<evidence type="ECO:0000313" key="2">
    <source>
        <dbReference type="EMBL" id="SFH46425.1"/>
    </source>
</evidence>
<name>A0A1I3A932_9SPHI</name>
<sequence length="224" mass="26516">MNIICQIVISANKAEFIQAICAVIVAVIALVALFSWRSQKRFEAVIELLINTHKAKEYMELLRDQSAGIKGYASAMSFRKTLNLKDIENIYERRMTEYQLVLEAKEPQLSELYGIVLDMRTKAWVLFGKNNKFYRFYDEIISMSMGIYFTHTAMIFTLERLIKGGLSEEDIKICQDQEYNFHDRIYRKPNDEITKKIEEMIAKLEEERPIFFWSDYEEDNYTNY</sequence>
<protein>
    <recommendedName>
        <fullName evidence="4">DUF4760 domain-containing protein</fullName>
    </recommendedName>
</protein>
<keyword evidence="1" id="KW-0472">Membrane</keyword>
<keyword evidence="3" id="KW-1185">Reference proteome</keyword>
<reference evidence="2 3" key="1">
    <citation type="submission" date="2016-10" db="EMBL/GenBank/DDBJ databases">
        <authorList>
            <person name="de Groot N.N."/>
        </authorList>
    </citation>
    <scope>NUCLEOTIDE SEQUENCE [LARGE SCALE GENOMIC DNA]</scope>
    <source>
        <strain evidence="2 3">DSM 18684</strain>
    </source>
</reference>
<keyword evidence="1" id="KW-0812">Transmembrane</keyword>
<gene>
    <name evidence="2" type="ORF">SAMN04489864_11385</name>
</gene>
<dbReference type="Proteomes" id="UP000199666">
    <property type="component" value="Unassembled WGS sequence"/>
</dbReference>
<evidence type="ECO:0000256" key="1">
    <source>
        <dbReference type="SAM" id="Phobius"/>
    </source>
</evidence>
<evidence type="ECO:0008006" key="4">
    <source>
        <dbReference type="Google" id="ProtNLM"/>
    </source>
</evidence>
<accession>A0A1I3A932</accession>
<organism evidence="2 3">
    <name type="scientific">Pedobacter insulae</name>
    <dbReference type="NCBI Taxonomy" id="414048"/>
    <lineage>
        <taxon>Bacteria</taxon>
        <taxon>Pseudomonadati</taxon>
        <taxon>Bacteroidota</taxon>
        <taxon>Sphingobacteriia</taxon>
        <taxon>Sphingobacteriales</taxon>
        <taxon>Sphingobacteriaceae</taxon>
        <taxon>Pedobacter</taxon>
    </lineage>
</organism>
<keyword evidence="1" id="KW-1133">Transmembrane helix</keyword>
<dbReference type="RefSeq" id="WP_090997618.1">
    <property type="nucleotide sequence ID" value="NZ_FOPP01000013.1"/>
</dbReference>